<reference evidence="3" key="1">
    <citation type="submission" date="2020-11" db="EMBL/GenBank/DDBJ databases">
        <authorList>
            <person name="Tran Van P."/>
        </authorList>
    </citation>
    <scope>NUCLEOTIDE SEQUENCE</scope>
</reference>
<dbReference type="Gene3D" id="2.40.180.10">
    <property type="entry name" value="Catalase core domain"/>
    <property type="match status" value="1"/>
</dbReference>
<dbReference type="EMBL" id="CAJPIZ010044025">
    <property type="protein sequence ID" value="CAG2122059.1"/>
    <property type="molecule type" value="Genomic_DNA"/>
</dbReference>
<proteinExistence type="predicted"/>
<feature type="non-terminal residue" evidence="3">
    <location>
        <position position="1"/>
    </location>
</feature>
<dbReference type="InterPro" id="IPR010582">
    <property type="entry name" value="Catalase_immune_responsive"/>
</dbReference>
<name>A0A7R9LVE6_9ACAR</name>
<evidence type="ECO:0000313" key="3">
    <source>
        <dbReference type="EMBL" id="CAD7648596.1"/>
    </source>
</evidence>
<keyword evidence="4" id="KW-1185">Reference proteome</keyword>
<dbReference type="SUPFAM" id="SSF56634">
    <property type="entry name" value="Heme-dependent catalase-like"/>
    <property type="match status" value="1"/>
</dbReference>
<dbReference type="Pfam" id="PF06628">
    <property type="entry name" value="Catalase-rel"/>
    <property type="match status" value="1"/>
</dbReference>
<feature type="domain" description="Catalase immune-responsive" evidence="1">
    <location>
        <begin position="2"/>
        <end position="45"/>
    </location>
</feature>
<evidence type="ECO:0000313" key="2">
    <source>
        <dbReference type="EMBL" id="CAD7648516.1"/>
    </source>
</evidence>
<gene>
    <name evidence="2" type="ORF">OSB1V03_LOCUS21971</name>
    <name evidence="3" type="ORF">OSB1V03_LOCUS22005</name>
</gene>
<dbReference type="InterPro" id="IPR020835">
    <property type="entry name" value="Catalase_sf"/>
</dbReference>
<sequence length="61" mass="7059">TKDWKERLHKNIATSMNGVQPFIRDRTLDELKKVDPLYSDGVRTELNRLAKKSDTSSIITK</sequence>
<evidence type="ECO:0000259" key="1">
    <source>
        <dbReference type="Pfam" id="PF06628"/>
    </source>
</evidence>
<dbReference type="EMBL" id="OC898288">
    <property type="protein sequence ID" value="CAD7648516.1"/>
    <property type="molecule type" value="Genomic_DNA"/>
</dbReference>
<evidence type="ECO:0000313" key="4">
    <source>
        <dbReference type="Proteomes" id="UP000759131"/>
    </source>
</evidence>
<dbReference type="EMBL" id="OC898600">
    <property type="protein sequence ID" value="CAD7648596.1"/>
    <property type="molecule type" value="Genomic_DNA"/>
</dbReference>
<dbReference type="GO" id="GO:0020037">
    <property type="term" value="F:heme binding"/>
    <property type="evidence" value="ECO:0007669"/>
    <property type="project" value="InterPro"/>
</dbReference>
<accession>A0A7R9LVE6</accession>
<dbReference type="Proteomes" id="UP000759131">
    <property type="component" value="Unassembled WGS sequence"/>
</dbReference>
<organism evidence="3">
    <name type="scientific">Medioppia subpectinata</name>
    <dbReference type="NCBI Taxonomy" id="1979941"/>
    <lineage>
        <taxon>Eukaryota</taxon>
        <taxon>Metazoa</taxon>
        <taxon>Ecdysozoa</taxon>
        <taxon>Arthropoda</taxon>
        <taxon>Chelicerata</taxon>
        <taxon>Arachnida</taxon>
        <taxon>Acari</taxon>
        <taxon>Acariformes</taxon>
        <taxon>Sarcoptiformes</taxon>
        <taxon>Oribatida</taxon>
        <taxon>Brachypylina</taxon>
        <taxon>Oppioidea</taxon>
        <taxon>Oppiidae</taxon>
        <taxon>Medioppia</taxon>
    </lineage>
</organism>
<dbReference type="EMBL" id="CAJPIZ010043713">
    <property type="protein sequence ID" value="CAG2122025.1"/>
    <property type="molecule type" value="Genomic_DNA"/>
</dbReference>
<dbReference type="AlphaFoldDB" id="A0A7R9LVE6"/>
<protein>
    <recommendedName>
        <fullName evidence="1">Catalase immune-responsive domain-containing protein</fullName>
    </recommendedName>
</protein>